<sequence>MWMTAVALELGVLKPAWQERATCSGDASNVPTTDGHWKAPVYGKSGAFSSLFIQKTLPNPPLTSSMRRRRPLDVPKRLNVSVSSSGAMPVVWTFLVI</sequence>
<protein>
    <recommendedName>
        <fullName evidence="3">Secreted protein</fullName>
    </recommendedName>
</protein>
<evidence type="ECO:0000256" key="1">
    <source>
        <dbReference type="SAM" id="SignalP"/>
    </source>
</evidence>
<name>A0A147BLN4_IXORI</name>
<proteinExistence type="predicted"/>
<accession>A0A147BLN4</accession>
<dbReference type="EMBL" id="GEGO01003738">
    <property type="protein sequence ID" value="JAR91666.1"/>
    <property type="molecule type" value="Transcribed_RNA"/>
</dbReference>
<keyword evidence="1" id="KW-0732">Signal</keyword>
<reference evidence="2" key="1">
    <citation type="journal article" date="2018" name="PLoS Negl. Trop. Dis.">
        <title>Sialome diversity of ticks revealed by RNAseq of single tick salivary glands.</title>
        <authorList>
            <person name="Perner J."/>
            <person name="Kropackova S."/>
            <person name="Kopacek P."/>
            <person name="Ribeiro J.M."/>
        </authorList>
    </citation>
    <scope>NUCLEOTIDE SEQUENCE</scope>
    <source>
        <strain evidence="2">Siblings of single egg batch collected in Ceske Budejovice</strain>
        <tissue evidence="2">Salivary glands</tissue>
    </source>
</reference>
<dbReference type="AlphaFoldDB" id="A0A147BLN4"/>
<feature type="signal peptide" evidence="1">
    <location>
        <begin position="1"/>
        <end position="18"/>
    </location>
</feature>
<organism evidence="2">
    <name type="scientific">Ixodes ricinus</name>
    <name type="common">Common tick</name>
    <name type="synonym">Acarus ricinus</name>
    <dbReference type="NCBI Taxonomy" id="34613"/>
    <lineage>
        <taxon>Eukaryota</taxon>
        <taxon>Metazoa</taxon>
        <taxon>Ecdysozoa</taxon>
        <taxon>Arthropoda</taxon>
        <taxon>Chelicerata</taxon>
        <taxon>Arachnida</taxon>
        <taxon>Acari</taxon>
        <taxon>Parasitiformes</taxon>
        <taxon>Ixodida</taxon>
        <taxon>Ixodoidea</taxon>
        <taxon>Ixodidae</taxon>
        <taxon>Ixodinae</taxon>
        <taxon>Ixodes</taxon>
    </lineage>
</organism>
<feature type="chain" id="PRO_5007542559" description="Secreted protein" evidence="1">
    <location>
        <begin position="19"/>
        <end position="97"/>
    </location>
</feature>
<evidence type="ECO:0008006" key="3">
    <source>
        <dbReference type="Google" id="ProtNLM"/>
    </source>
</evidence>
<evidence type="ECO:0000313" key="2">
    <source>
        <dbReference type="EMBL" id="JAR91666.1"/>
    </source>
</evidence>